<reference evidence="3" key="1">
    <citation type="submission" date="2013-09" db="EMBL/GenBank/DDBJ databases">
        <title>Corchorus olitorius genome sequencing.</title>
        <authorList>
            <person name="Alam M."/>
            <person name="Haque M.S."/>
            <person name="Islam M.S."/>
            <person name="Emdad E.M."/>
            <person name="Islam M.M."/>
            <person name="Ahmed B."/>
            <person name="Halim A."/>
            <person name="Hossen Q.M.M."/>
            <person name="Hossain M.Z."/>
            <person name="Ahmed R."/>
            <person name="Khan M.M."/>
            <person name="Islam R."/>
            <person name="Rashid M.M."/>
            <person name="Khan S.A."/>
            <person name="Rahman M.S."/>
            <person name="Alam M."/>
            <person name="Yahiya A.S."/>
            <person name="Khan M.S."/>
            <person name="Azam M.S."/>
            <person name="Haque T."/>
            <person name="Lashkar M.Z.H."/>
            <person name="Akhand A.I."/>
            <person name="Morshed G."/>
            <person name="Roy S."/>
            <person name="Uddin K.S."/>
            <person name="Rabeya T."/>
            <person name="Hossain A.S."/>
            <person name="Chowdhury A."/>
            <person name="Snigdha A.R."/>
            <person name="Mortoza M.S."/>
            <person name="Matin S.A."/>
            <person name="Hoque S.M.E."/>
            <person name="Islam M.K."/>
            <person name="Roy D.K."/>
            <person name="Haider R."/>
            <person name="Moosa M.M."/>
            <person name="Elias S.M."/>
            <person name="Hasan A.M."/>
            <person name="Jahan S."/>
            <person name="Shafiuddin M."/>
            <person name="Mahmood N."/>
            <person name="Shommy N.S."/>
        </authorList>
    </citation>
    <scope>NUCLEOTIDE SEQUENCE [LARGE SCALE GENOMIC DNA]</scope>
    <source>
        <strain evidence="3">cv. O-4</strain>
    </source>
</reference>
<keyword evidence="1" id="KW-1133">Transmembrane helix</keyword>
<organism evidence="2 3">
    <name type="scientific">Corchorus olitorius</name>
    <dbReference type="NCBI Taxonomy" id="93759"/>
    <lineage>
        <taxon>Eukaryota</taxon>
        <taxon>Viridiplantae</taxon>
        <taxon>Streptophyta</taxon>
        <taxon>Embryophyta</taxon>
        <taxon>Tracheophyta</taxon>
        <taxon>Spermatophyta</taxon>
        <taxon>Magnoliopsida</taxon>
        <taxon>eudicotyledons</taxon>
        <taxon>Gunneridae</taxon>
        <taxon>Pentapetalae</taxon>
        <taxon>rosids</taxon>
        <taxon>malvids</taxon>
        <taxon>Malvales</taxon>
        <taxon>Malvaceae</taxon>
        <taxon>Grewioideae</taxon>
        <taxon>Apeibeae</taxon>
        <taxon>Corchorus</taxon>
    </lineage>
</organism>
<dbReference type="AlphaFoldDB" id="A0A1R3IB62"/>
<evidence type="ECO:0000313" key="2">
    <source>
        <dbReference type="EMBL" id="OMO79751.1"/>
    </source>
</evidence>
<evidence type="ECO:0000256" key="1">
    <source>
        <dbReference type="SAM" id="Phobius"/>
    </source>
</evidence>
<keyword evidence="3" id="KW-1185">Reference proteome</keyword>
<keyword evidence="1" id="KW-0472">Membrane</keyword>
<proteinExistence type="predicted"/>
<sequence length="156" mass="17576">MMPDGSSCYSLSESGIDLIEIPPKSYRSTLYRTGLGLSERKSPPWGETWTILGKWKTGAKRVWQKGELLTLGFVFFFFAFCLRLMRGMPVGADRVCAVSERVGTDRLVVLASQVLPFSYSLLSWQIPKALNFQGPIKGCHVMVTPLFLFYVSLFHI</sequence>
<name>A0A1R3IB62_9ROSI</name>
<dbReference type="EMBL" id="AWUE01018504">
    <property type="protein sequence ID" value="OMO79751.1"/>
    <property type="molecule type" value="Genomic_DNA"/>
</dbReference>
<feature type="transmembrane region" description="Helical" evidence="1">
    <location>
        <begin position="68"/>
        <end position="86"/>
    </location>
</feature>
<dbReference type="Proteomes" id="UP000187203">
    <property type="component" value="Unassembled WGS sequence"/>
</dbReference>
<keyword evidence="1" id="KW-0812">Transmembrane</keyword>
<protein>
    <submittedName>
        <fullName evidence="2">Uncharacterized protein</fullName>
    </submittedName>
</protein>
<gene>
    <name evidence="2" type="ORF">COLO4_24331</name>
</gene>
<evidence type="ECO:0000313" key="3">
    <source>
        <dbReference type="Proteomes" id="UP000187203"/>
    </source>
</evidence>
<accession>A0A1R3IB62</accession>
<comment type="caution">
    <text evidence="2">The sequence shown here is derived from an EMBL/GenBank/DDBJ whole genome shotgun (WGS) entry which is preliminary data.</text>
</comment>